<reference evidence="2" key="1">
    <citation type="submission" date="2014-09" db="EMBL/GenBank/DDBJ databases">
        <authorList>
            <person name="Magalhaes I.L.F."/>
            <person name="Oliveira U."/>
            <person name="Santos F.R."/>
            <person name="Vidigal T.H.D.A."/>
            <person name="Brescovit A.D."/>
            <person name="Santos A.J."/>
        </authorList>
    </citation>
    <scope>NUCLEOTIDE SEQUENCE</scope>
    <source>
        <tissue evidence="2">Shoot tissue taken approximately 20 cm above the soil surface</tissue>
    </source>
</reference>
<reference evidence="2" key="2">
    <citation type="journal article" date="2015" name="Data Brief">
        <title>Shoot transcriptome of the giant reed, Arundo donax.</title>
        <authorList>
            <person name="Barrero R.A."/>
            <person name="Guerrero F.D."/>
            <person name="Moolhuijzen P."/>
            <person name="Goolsby J.A."/>
            <person name="Tidwell J."/>
            <person name="Bellgard S.E."/>
            <person name="Bellgard M.I."/>
        </authorList>
    </citation>
    <scope>NUCLEOTIDE SEQUENCE</scope>
    <source>
        <tissue evidence="2">Shoot tissue taken approximately 20 cm above the soil surface</tissue>
    </source>
</reference>
<evidence type="ECO:0000313" key="2">
    <source>
        <dbReference type="EMBL" id="JAD16093.1"/>
    </source>
</evidence>
<dbReference type="AlphaFoldDB" id="A0A0A8XTP4"/>
<accession>A0A0A8XTP4</accession>
<name>A0A0A8XTP4_ARUDO</name>
<sequence>MHPSTLRHSHKHPGHISSLTGHQPPPKNSPTNRHMRQARAGNEYRPEYSLTCPFLCRSWSSDGLVRRTASACACA</sequence>
<feature type="compositionally biased region" description="Basic residues" evidence="1">
    <location>
        <begin position="1"/>
        <end position="14"/>
    </location>
</feature>
<organism evidence="2">
    <name type="scientific">Arundo donax</name>
    <name type="common">Giant reed</name>
    <name type="synonym">Donax arundinaceus</name>
    <dbReference type="NCBI Taxonomy" id="35708"/>
    <lineage>
        <taxon>Eukaryota</taxon>
        <taxon>Viridiplantae</taxon>
        <taxon>Streptophyta</taxon>
        <taxon>Embryophyta</taxon>
        <taxon>Tracheophyta</taxon>
        <taxon>Spermatophyta</taxon>
        <taxon>Magnoliopsida</taxon>
        <taxon>Liliopsida</taxon>
        <taxon>Poales</taxon>
        <taxon>Poaceae</taxon>
        <taxon>PACMAD clade</taxon>
        <taxon>Arundinoideae</taxon>
        <taxon>Arundineae</taxon>
        <taxon>Arundo</taxon>
    </lineage>
</organism>
<feature type="region of interest" description="Disordered" evidence="1">
    <location>
        <begin position="1"/>
        <end position="42"/>
    </location>
</feature>
<evidence type="ECO:0000256" key="1">
    <source>
        <dbReference type="SAM" id="MobiDB-lite"/>
    </source>
</evidence>
<protein>
    <submittedName>
        <fullName evidence="2">Uncharacterized protein</fullName>
    </submittedName>
</protein>
<proteinExistence type="predicted"/>
<dbReference type="EMBL" id="GBRH01281802">
    <property type="protein sequence ID" value="JAD16093.1"/>
    <property type="molecule type" value="Transcribed_RNA"/>
</dbReference>